<protein>
    <submittedName>
        <fullName evidence="1">Uncharacterized protein</fullName>
    </submittedName>
</protein>
<dbReference type="Proteomes" id="UP001147782">
    <property type="component" value="Unassembled WGS sequence"/>
</dbReference>
<name>A0A9W9S4Y7_9EURO</name>
<dbReference type="InterPro" id="IPR053178">
    <property type="entry name" value="Osmoadaptation_assoc"/>
</dbReference>
<sequence>MDEIFAPNLAFEAISTQTRESFDGWLNYYFPSVRACVQSRVKVDWMAFLRNGWSTFPPALVWAIRALTALLMGASQGNKQAIPCARHIPMQLTDETSAAAILLGGYEVLDGSSDRGWIIHARGISQLMRARGPSAHENGMGRTLLMSWRPYIVADAFIHETSCFLGEPEWSRKWMTEGIARTEDEQGMGSLIGQTVDYAFNEVAKCPGYLAMTKAIVIKTPFGLVFDTNPLMIYIFHSKGNLVLLDRTLSATELSATFIGVIPSRHAMALVQASRDCIKSAILLLELLAATLQSLSQCSTEVSSVARRGGIHNDQVWRLSKERITPAIQTTPLSGGFRIAEDTDPGTYAIGDRLDHFSLTMAMGSLSLDACGIHQLFANDAIPGYFIGVSPTQRP</sequence>
<accession>A0A9W9S4Y7</accession>
<dbReference type="GeneID" id="81437873"/>
<dbReference type="AlphaFoldDB" id="A0A9W9S4Y7"/>
<gene>
    <name evidence="1" type="ORF">N7496_005765</name>
</gene>
<dbReference type="PANTHER" id="PTHR38111:SF6">
    <property type="entry name" value="FINGER DOMAIN PROTEIN, PUTATIVE (AFU_ORTHOLOGUE AFUA_8G01940)-RELATED"/>
    <property type="match status" value="1"/>
</dbReference>
<reference evidence="1" key="2">
    <citation type="journal article" date="2023" name="IMA Fungus">
        <title>Comparative genomic study of the Penicillium genus elucidates a diverse pangenome and 15 lateral gene transfer events.</title>
        <authorList>
            <person name="Petersen C."/>
            <person name="Sorensen T."/>
            <person name="Nielsen M.R."/>
            <person name="Sondergaard T.E."/>
            <person name="Sorensen J.L."/>
            <person name="Fitzpatrick D.A."/>
            <person name="Frisvad J.C."/>
            <person name="Nielsen K.L."/>
        </authorList>
    </citation>
    <scope>NUCLEOTIDE SEQUENCE</scope>
    <source>
        <strain evidence="1">IBT 29864</strain>
    </source>
</reference>
<dbReference type="PANTHER" id="PTHR38111">
    <property type="entry name" value="ZN(2)-C6 FUNGAL-TYPE DOMAIN-CONTAINING PROTEIN-RELATED"/>
    <property type="match status" value="1"/>
</dbReference>
<evidence type="ECO:0000313" key="2">
    <source>
        <dbReference type="Proteomes" id="UP001147782"/>
    </source>
</evidence>
<organism evidence="1 2">
    <name type="scientific">Penicillium cataractarum</name>
    <dbReference type="NCBI Taxonomy" id="2100454"/>
    <lineage>
        <taxon>Eukaryota</taxon>
        <taxon>Fungi</taxon>
        <taxon>Dikarya</taxon>
        <taxon>Ascomycota</taxon>
        <taxon>Pezizomycotina</taxon>
        <taxon>Eurotiomycetes</taxon>
        <taxon>Eurotiomycetidae</taxon>
        <taxon>Eurotiales</taxon>
        <taxon>Aspergillaceae</taxon>
        <taxon>Penicillium</taxon>
    </lineage>
</organism>
<dbReference type="OrthoDB" id="3525185at2759"/>
<comment type="caution">
    <text evidence="1">The sequence shown here is derived from an EMBL/GenBank/DDBJ whole genome shotgun (WGS) entry which is preliminary data.</text>
</comment>
<keyword evidence="2" id="KW-1185">Reference proteome</keyword>
<dbReference type="RefSeq" id="XP_056554107.1">
    <property type="nucleotide sequence ID" value="XM_056698694.1"/>
</dbReference>
<dbReference type="EMBL" id="JAPZBS010000005">
    <property type="protein sequence ID" value="KAJ5369673.1"/>
    <property type="molecule type" value="Genomic_DNA"/>
</dbReference>
<reference evidence="1" key="1">
    <citation type="submission" date="2022-11" db="EMBL/GenBank/DDBJ databases">
        <authorList>
            <person name="Petersen C."/>
        </authorList>
    </citation>
    <scope>NUCLEOTIDE SEQUENCE</scope>
    <source>
        <strain evidence="1">IBT 29864</strain>
    </source>
</reference>
<evidence type="ECO:0000313" key="1">
    <source>
        <dbReference type="EMBL" id="KAJ5369673.1"/>
    </source>
</evidence>
<proteinExistence type="predicted"/>